<dbReference type="PANTHER" id="PTHR36558">
    <property type="entry name" value="GLR1098 PROTEIN"/>
    <property type="match status" value="1"/>
</dbReference>
<keyword evidence="3" id="KW-1185">Reference proteome</keyword>
<name>A0ABX5PZK5_9FLAO</name>
<gene>
    <name evidence="2" type="ORF">LX97_00231</name>
</gene>
<dbReference type="InterPro" id="IPR008538">
    <property type="entry name" value="Uma2"/>
</dbReference>
<reference evidence="2 3" key="1">
    <citation type="submission" date="2018-06" db="EMBL/GenBank/DDBJ databases">
        <title>Genomic Encyclopedia of Archaeal and Bacterial Type Strains, Phase II (KMG-II): from individual species to whole genera.</title>
        <authorList>
            <person name="Goeker M."/>
        </authorList>
    </citation>
    <scope>NUCLEOTIDE SEQUENCE [LARGE SCALE GENOMIC DNA]</scope>
    <source>
        <strain evidence="2 3">DSM 17205</strain>
    </source>
</reference>
<dbReference type="EMBL" id="QKZR01000001">
    <property type="protein sequence ID" value="PZX43231.1"/>
    <property type="molecule type" value="Genomic_DNA"/>
</dbReference>
<dbReference type="RefSeq" id="WP_015361035.1">
    <property type="nucleotide sequence ID" value="NZ_QKZR01000001.1"/>
</dbReference>
<dbReference type="Proteomes" id="UP000248584">
    <property type="component" value="Unassembled WGS sequence"/>
</dbReference>
<keyword evidence="2" id="KW-0378">Hydrolase</keyword>
<dbReference type="Pfam" id="PF05685">
    <property type="entry name" value="Uma2"/>
    <property type="match status" value="1"/>
</dbReference>
<dbReference type="SUPFAM" id="SSF52980">
    <property type="entry name" value="Restriction endonuclease-like"/>
    <property type="match status" value="1"/>
</dbReference>
<feature type="domain" description="Putative restriction endonuclease" evidence="1">
    <location>
        <begin position="22"/>
        <end position="187"/>
    </location>
</feature>
<protein>
    <submittedName>
        <fullName evidence="2">Uma2 family endonuclease</fullName>
    </submittedName>
</protein>
<comment type="caution">
    <text evidence="2">The sequence shown here is derived from an EMBL/GenBank/DDBJ whole genome shotgun (WGS) entry which is preliminary data.</text>
</comment>
<keyword evidence="2" id="KW-0540">Nuclease</keyword>
<proteinExistence type="predicted"/>
<sequence>MPKYVDDINDLDLSKTYSYADYLLWRFKERVELFKGKIFKMSPAPSASHQRTVLSFTRFLDNYFQNEECELFVAPFDVFLLPKEKSSVVQPDLCVICDATKLDERGCHGAPDLVIEVLSKGNSKKEIQNKYDLYEEAGVREYWIVDYMRRTVLIHVLNEKGTFVPQRLRTEGDHITSTIFPKLSSPVDELFIGVTDSLNEPEAEYTTQNRVNRL</sequence>
<dbReference type="Gene3D" id="3.90.1570.10">
    <property type="entry name" value="tt1808, chain A"/>
    <property type="match status" value="1"/>
</dbReference>
<evidence type="ECO:0000313" key="2">
    <source>
        <dbReference type="EMBL" id="PZX43231.1"/>
    </source>
</evidence>
<dbReference type="GO" id="GO:0004519">
    <property type="term" value="F:endonuclease activity"/>
    <property type="evidence" value="ECO:0007669"/>
    <property type="project" value="UniProtKB-KW"/>
</dbReference>
<evidence type="ECO:0000259" key="1">
    <source>
        <dbReference type="Pfam" id="PF05685"/>
    </source>
</evidence>
<organism evidence="2 3">
    <name type="scientific">Nonlabens dokdonensis</name>
    <dbReference type="NCBI Taxonomy" id="328515"/>
    <lineage>
        <taxon>Bacteria</taxon>
        <taxon>Pseudomonadati</taxon>
        <taxon>Bacteroidota</taxon>
        <taxon>Flavobacteriia</taxon>
        <taxon>Flavobacteriales</taxon>
        <taxon>Flavobacteriaceae</taxon>
        <taxon>Nonlabens</taxon>
    </lineage>
</organism>
<keyword evidence="2" id="KW-0255">Endonuclease</keyword>
<dbReference type="CDD" id="cd06260">
    <property type="entry name" value="DUF820-like"/>
    <property type="match status" value="1"/>
</dbReference>
<accession>A0ABX5PZK5</accession>
<dbReference type="InterPro" id="IPR012296">
    <property type="entry name" value="Nuclease_put_TT1808"/>
</dbReference>
<dbReference type="PANTHER" id="PTHR36558:SF1">
    <property type="entry name" value="RESTRICTION ENDONUCLEASE DOMAIN-CONTAINING PROTEIN-RELATED"/>
    <property type="match status" value="1"/>
</dbReference>
<dbReference type="InterPro" id="IPR011335">
    <property type="entry name" value="Restrct_endonuc-II-like"/>
</dbReference>
<evidence type="ECO:0000313" key="3">
    <source>
        <dbReference type="Proteomes" id="UP000248584"/>
    </source>
</evidence>